<keyword evidence="3 5" id="KW-0479">Metal-binding</keyword>
<dbReference type="Proteomes" id="UP001431209">
    <property type="component" value="Unassembled WGS sequence"/>
</dbReference>
<evidence type="ECO:0000256" key="5">
    <source>
        <dbReference type="PIRSR" id="PIRSR602403-1"/>
    </source>
</evidence>
<evidence type="ECO:0000256" key="1">
    <source>
        <dbReference type="ARBA" id="ARBA00010617"/>
    </source>
</evidence>
<dbReference type="InterPro" id="IPR001128">
    <property type="entry name" value="Cyt_P450"/>
</dbReference>
<evidence type="ECO:0000256" key="4">
    <source>
        <dbReference type="ARBA" id="ARBA00023004"/>
    </source>
</evidence>
<evidence type="ECO:0000256" key="6">
    <source>
        <dbReference type="RuleBase" id="RU000461"/>
    </source>
</evidence>
<dbReference type="GO" id="GO:0004497">
    <property type="term" value="F:monooxygenase activity"/>
    <property type="evidence" value="ECO:0007669"/>
    <property type="project" value="UniProtKB-KW"/>
</dbReference>
<evidence type="ECO:0000313" key="8">
    <source>
        <dbReference type="EMBL" id="KAL0488986.1"/>
    </source>
</evidence>
<keyword evidence="7" id="KW-0472">Membrane</keyword>
<protein>
    <submittedName>
        <fullName evidence="8">Sterol 14-alpha-demethylase</fullName>
    </submittedName>
</protein>
<proteinExistence type="inferred from homology"/>
<dbReference type="Gene3D" id="1.10.630.10">
    <property type="entry name" value="Cytochrome P450"/>
    <property type="match status" value="1"/>
</dbReference>
<dbReference type="EMBL" id="JAOPGA020001505">
    <property type="protein sequence ID" value="KAL0488986.1"/>
    <property type="molecule type" value="Genomic_DNA"/>
</dbReference>
<keyword evidence="7" id="KW-1133">Transmembrane helix</keyword>
<dbReference type="InterPro" id="IPR036396">
    <property type="entry name" value="Cyt_P450_sf"/>
</dbReference>
<keyword evidence="6" id="KW-0503">Monooxygenase</keyword>
<keyword evidence="4 5" id="KW-0408">Iron</keyword>
<feature type="transmembrane region" description="Helical" evidence="7">
    <location>
        <begin position="18"/>
        <end position="38"/>
    </location>
</feature>
<accession>A0AAW2ZIL4</accession>
<dbReference type="InterPro" id="IPR002403">
    <property type="entry name" value="Cyt_P450_E_grp-IV"/>
</dbReference>
<sequence>MLNFIVGIVESTTESNDVFTFSSLLLVIFTALLVILVVHTVSTNKQSKNAPPRMTHYLPVGHIVGFGMHPVKFIQDGRKKFGDMFTARILNKDMTFLTHPDVYDLFFKGTDDELGLREVYKFMTPVFGKGVVYDADSQMMMEQVKFVSSGLTTQRFHHFVDVFEEEVDNKIKQLGETGTFGCTDTMADLIIFTASRSLLGNGIREFLETKGLGTLYHDLDAGISALSFFYPGIPQGQRDRASTAIRSIFSELIEKRKLNPDDDQDVLNELLNAKYRESGEPVPKEHIIGVLIAGLFAGQHTSTIAISWTLMSIISNKHIYEKVMEEQKRIMCEDNAKLSYDKVMEMEYLERCMREALRMYPPLIMLMRYVKKARKWGDYIVPKGNVLVVSPSVTGRCEDVYENPDVFDPERFAEPRKEHEKKRHANLAFGSGRHKCIGENFAILQVKSIISKLLRTYDMKLLGKLPTIDYTSLVVGPTTPCVIEYKKRF</sequence>
<dbReference type="GO" id="GO:0016705">
    <property type="term" value="F:oxidoreductase activity, acting on paired donors, with incorporation or reduction of molecular oxygen"/>
    <property type="evidence" value="ECO:0007669"/>
    <property type="project" value="InterPro"/>
</dbReference>
<dbReference type="PANTHER" id="PTHR24304:SF2">
    <property type="entry name" value="24-HYDROXYCHOLESTEROL 7-ALPHA-HYDROXYLASE"/>
    <property type="match status" value="1"/>
</dbReference>
<comment type="caution">
    <text evidence="8">The sequence shown here is derived from an EMBL/GenBank/DDBJ whole genome shotgun (WGS) entry which is preliminary data.</text>
</comment>
<keyword evidence="2 5" id="KW-0349">Heme</keyword>
<dbReference type="PRINTS" id="PR00465">
    <property type="entry name" value="EP450IV"/>
</dbReference>
<dbReference type="AlphaFoldDB" id="A0AAW2ZIL4"/>
<dbReference type="InterPro" id="IPR017972">
    <property type="entry name" value="Cyt_P450_CS"/>
</dbReference>
<evidence type="ECO:0000256" key="7">
    <source>
        <dbReference type="SAM" id="Phobius"/>
    </source>
</evidence>
<dbReference type="PRINTS" id="PR00385">
    <property type="entry name" value="P450"/>
</dbReference>
<evidence type="ECO:0000256" key="3">
    <source>
        <dbReference type="ARBA" id="ARBA00022723"/>
    </source>
</evidence>
<keyword evidence="9" id="KW-1185">Reference proteome</keyword>
<dbReference type="InterPro" id="IPR050529">
    <property type="entry name" value="CYP450_sterol_14alpha_dmase"/>
</dbReference>
<name>A0AAW2ZIL4_9EUKA</name>
<dbReference type="PANTHER" id="PTHR24304">
    <property type="entry name" value="CYTOCHROME P450 FAMILY 7"/>
    <property type="match status" value="1"/>
</dbReference>
<dbReference type="Pfam" id="PF00067">
    <property type="entry name" value="p450"/>
    <property type="match status" value="1"/>
</dbReference>
<comment type="similarity">
    <text evidence="1 6">Belongs to the cytochrome P450 family.</text>
</comment>
<dbReference type="CDD" id="cd11042">
    <property type="entry name" value="CYP51-like"/>
    <property type="match status" value="1"/>
</dbReference>
<dbReference type="SUPFAM" id="SSF48264">
    <property type="entry name" value="Cytochrome P450"/>
    <property type="match status" value="1"/>
</dbReference>
<evidence type="ECO:0000313" key="9">
    <source>
        <dbReference type="Proteomes" id="UP001431209"/>
    </source>
</evidence>
<comment type="cofactor">
    <cofactor evidence="5">
        <name>heme</name>
        <dbReference type="ChEBI" id="CHEBI:30413"/>
    </cofactor>
</comment>
<dbReference type="GO" id="GO:0005506">
    <property type="term" value="F:iron ion binding"/>
    <property type="evidence" value="ECO:0007669"/>
    <property type="project" value="InterPro"/>
</dbReference>
<dbReference type="GO" id="GO:0020037">
    <property type="term" value="F:heme binding"/>
    <property type="evidence" value="ECO:0007669"/>
    <property type="project" value="InterPro"/>
</dbReference>
<evidence type="ECO:0000256" key="2">
    <source>
        <dbReference type="ARBA" id="ARBA00022617"/>
    </source>
</evidence>
<dbReference type="PROSITE" id="PS00086">
    <property type="entry name" value="CYTOCHROME_P450"/>
    <property type="match status" value="1"/>
</dbReference>
<organism evidence="8 9">
    <name type="scientific">Acrasis kona</name>
    <dbReference type="NCBI Taxonomy" id="1008807"/>
    <lineage>
        <taxon>Eukaryota</taxon>
        <taxon>Discoba</taxon>
        <taxon>Heterolobosea</taxon>
        <taxon>Tetramitia</taxon>
        <taxon>Eutetramitia</taxon>
        <taxon>Acrasidae</taxon>
        <taxon>Acrasis</taxon>
    </lineage>
</organism>
<gene>
    <name evidence="8" type="ORF">AKO1_013426</name>
</gene>
<keyword evidence="6" id="KW-0560">Oxidoreductase</keyword>
<reference evidence="8 9" key="1">
    <citation type="submission" date="2024-03" db="EMBL/GenBank/DDBJ databases">
        <title>The Acrasis kona genome and developmental transcriptomes reveal deep origins of eukaryotic multicellular pathways.</title>
        <authorList>
            <person name="Sheikh S."/>
            <person name="Fu C.-J."/>
            <person name="Brown M.W."/>
            <person name="Baldauf S.L."/>
        </authorList>
    </citation>
    <scope>NUCLEOTIDE SEQUENCE [LARGE SCALE GENOMIC DNA]</scope>
    <source>
        <strain evidence="8 9">ATCC MYA-3509</strain>
    </source>
</reference>
<feature type="binding site" description="axial binding residue" evidence="5">
    <location>
        <position position="436"/>
    </location>
    <ligand>
        <name>heme</name>
        <dbReference type="ChEBI" id="CHEBI:30413"/>
    </ligand>
    <ligandPart>
        <name>Fe</name>
        <dbReference type="ChEBI" id="CHEBI:18248"/>
    </ligandPart>
</feature>
<keyword evidence="7" id="KW-0812">Transmembrane</keyword>